<dbReference type="InterPro" id="IPR036047">
    <property type="entry name" value="F-box-like_dom_sf"/>
</dbReference>
<name>A0A5C3PV70_9APHY</name>
<keyword evidence="2" id="KW-1185">Reference proteome</keyword>
<evidence type="ECO:0008006" key="3">
    <source>
        <dbReference type="Google" id="ProtNLM"/>
    </source>
</evidence>
<proteinExistence type="predicted"/>
<dbReference type="SUPFAM" id="SSF81383">
    <property type="entry name" value="F-box domain"/>
    <property type="match status" value="1"/>
</dbReference>
<reference evidence="1 2" key="1">
    <citation type="journal article" date="2019" name="Nat. Ecol. Evol.">
        <title>Megaphylogeny resolves global patterns of mushroom evolution.</title>
        <authorList>
            <person name="Varga T."/>
            <person name="Krizsan K."/>
            <person name="Foldi C."/>
            <person name="Dima B."/>
            <person name="Sanchez-Garcia M."/>
            <person name="Sanchez-Ramirez S."/>
            <person name="Szollosi G.J."/>
            <person name="Szarkandi J.G."/>
            <person name="Papp V."/>
            <person name="Albert L."/>
            <person name="Andreopoulos W."/>
            <person name="Angelini C."/>
            <person name="Antonin V."/>
            <person name="Barry K.W."/>
            <person name="Bougher N.L."/>
            <person name="Buchanan P."/>
            <person name="Buyck B."/>
            <person name="Bense V."/>
            <person name="Catcheside P."/>
            <person name="Chovatia M."/>
            <person name="Cooper J."/>
            <person name="Damon W."/>
            <person name="Desjardin D."/>
            <person name="Finy P."/>
            <person name="Geml J."/>
            <person name="Haridas S."/>
            <person name="Hughes K."/>
            <person name="Justo A."/>
            <person name="Karasinski D."/>
            <person name="Kautmanova I."/>
            <person name="Kiss B."/>
            <person name="Kocsube S."/>
            <person name="Kotiranta H."/>
            <person name="LaButti K.M."/>
            <person name="Lechner B.E."/>
            <person name="Liimatainen K."/>
            <person name="Lipzen A."/>
            <person name="Lukacs Z."/>
            <person name="Mihaltcheva S."/>
            <person name="Morgado L.N."/>
            <person name="Niskanen T."/>
            <person name="Noordeloos M.E."/>
            <person name="Ohm R.A."/>
            <person name="Ortiz-Santana B."/>
            <person name="Ovrebo C."/>
            <person name="Racz N."/>
            <person name="Riley R."/>
            <person name="Savchenko A."/>
            <person name="Shiryaev A."/>
            <person name="Soop K."/>
            <person name="Spirin V."/>
            <person name="Szebenyi C."/>
            <person name="Tomsovsky M."/>
            <person name="Tulloss R.E."/>
            <person name="Uehling J."/>
            <person name="Grigoriev I.V."/>
            <person name="Vagvolgyi C."/>
            <person name="Papp T."/>
            <person name="Martin F.M."/>
            <person name="Miettinen O."/>
            <person name="Hibbett D.S."/>
            <person name="Nagy L.G."/>
        </authorList>
    </citation>
    <scope>NUCLEOTIDE SEQUENCE [LARGE SCALE GENOMIC DNA]</scope>
    <source>
        <strain evidence="1 2">HHB13444</strain>
    </source>
</reference>
<protein>
    <recommendedName>
        <fullName evidence="3">F-box domain-containing protein</fullName>
    </recommendedName>
</protein>
<dbReference type="EMBL" id="ML210983">
    <property type="protein sequence ID" value="TFK93361.1"/>
    <property type="molecule type" value="Genomic_DNA"/>
</dbReference>
<dbReference type="AlphaFoldDB" id="A0A5C3PV70"/>
<sequence>MLVASTVRGLPGELVDQIINFLYDDMNSFKACALVTKSWTPSSHYNLFSTVLC</sequence>
<evidence type="ECO:0000313" key="1">
    <source>
        <dbReference type="EMBL" id="TFK93361.1"/>
    </source>
</evidence>
<dbReference type="InParanoid" id="A0A5C3PV70"/>
<accession>A0A5C3PV70</accession>
<gene>
    <name evidence="1" type="ORF">K466DRAFT_478806</name>
</gene>
<dbReference type="Proteomes" id="UP000308197">
    <property type="component" value="Unassembled WGS sequence"/>
</dbReference>
<organism evidence="1 2">
    <name type="scientific">Polyporus arcularius HHB13444</name>
    <dbReference type="NCBI Taxonomy" id="1314778"/>
    <lineage>
        <taxon>Eukaryota</taxon>
        <taxon>Fungi</taxon>
        <taxon>Dikarya</taxon>
        <taxon>Basidiomycota</taxon>
        <taxon>Agaricomycotina</taxon>
        <taxon>Agaricomycetes</taxon>
        <taxon>Polyporales</taxon>
        <taxon>Polyporaceae</taxon>
        <taxon>Polyporus</taxon>
    </lineage>
</organism>
<evidence type="ECO:0000313" key="2">
    <source>
        <dbReference type="Proteomes" id="UP000308197"/>
    </source>
</evidence>
<feature type="non-terminal residue" evidence="1">
    <location>
        <position position="53"/>
    </location>
</feature>